<evidence type="ECO:0000313" key="1">
    <source>
        <dbReference type="EMBL" id="EUB54088.1"/>
    </source>
</evidence>
<reference evidence="1 2" key="1">
    <citation type="journal article" date="2013" name="Nat. Genet.">
        <title>The genome of the hydatid tapeworm Echinococcus granulosus.</title>
        <authorList>
            <person name="Zheng H."/>
            <person name="Zhang W."/>
            <person name="Zhang L."/>
            <person name="Zhang Z."/>
            <person name="Li J."/>
            <person name="Lu G."/>
            <person name="Zhu Y."/>
            <person name="Wang Y."/>
            <person name="Huang Y."/>
            <person name="Liu J."/>
            <person name="Kang H."/>
            <person name="Chen J."/>
            <person name="Wang L."/>
            <person name="Chen A."/>
            <person name="Yu S."/>
            <person name="Gao Z."/>
            <person name="Jin L."/>
            <person name="Gu W."/>
            <person name="Wang Z."/>
            <person name="Zhao L."/>
            <person name="Shi B."/>
            <person name="Wen H."/>
            <person name="Lin R."/>
            <person name="Jones M.K."/>
            <person name="Brejova B."/>
            <person name="Vinar T."/>
            <person name="Zhao G."/>
            <person name="McManus D.P."/>
            <person name="Chen Z."/>
            <person name="Zhou Y."/>
            <person name="Wang S."/>
        </authorList>
    </citation>
    <scope>NUCLEOTIDE SEQUENCE [LARGE SCALE GENOMIC DNA]</scope>
</reference>
<sequence length="124" mass="14797">MYDNFGQFGECTSREIESLNVIYSSSFHRRRQPDRHVKHRHNQRQLQDQHRITVLHIYKLQKRLCFRTDAPLRSVKKIIVLGNTSDSNSSTKATIDFYIPTPFRLRRLENRLLLVETMAQILRT</sequence>
<comment type="caution">
    <text evidence="1">The sequence shown here is derived from an EMBL/GenBank/DDBJ whole genome shotgun (WGS) entry which is preliminary data.</text>
</comment>
<dbReference type="RefSeq" id="XP_024345284.1">
    <property type="nucleotide sequence ID" value="XM_024500303.1"/>
</dbReference>
<dbReference type="GeneID" id="36346769"/>
<dbReference type="CTD" id="36346769"/>
<dbReference type="KEGG" id="egl:EGR_11054"/>
<dbReference type="EMBL" id="APAU02000351">
    <property type="protein sequence ID" value="EUB54088.1"/>
    <property type="molecule type" value="Genomic_DNA"/>
</dbReference>
<gene>
    <name evidence="1" type="ORF">EGR_11054</name>
</gene>
<organism evidence="1 2">
    <name type="scientific">Echinococcus granulosus</name>
    <name type="common">Hydatid tapeworm</name>
    <dbReference type="NCBI Taxonomy" id="6210"/>
    <lineage>
        <taxon>Eukaryota</taxon>
        <taxon>Metazoa</taxon>
        <taxon>Spiralia</taxon>
        <taxon>Lophotrochozoa</taxon>
        <taxon>Platyhelminthes</taxon>
        <taxon>Cestoda</taxon>
        <taxon>Eucestoda</taxon>
        <taxon>Cyclophyllidea</taxon>
        <taxon>Taeniidae</taxon>
        <taxon>Echinococcus</taxon>
        <taxon>Echinococcus granulosus group</taxon>
    </lineage>
</organism>
<dbReference type="Proteomes" id="UP000019149">
    <property type="component" value="Unassembled WGS sequence"/>
</dbReference>
<name>W6TZD5_ECHGR</name>
<accession>W6TZD5</accession>
<protein>
    <submittedName>
        <fullName evidence="1">Uncharacterized protein</fullName>
    </submittedName>
</protein>
<keyword evidence="2" id="KW-1185">Reference proteome</keyword>
<dbReference type="AlphaFoldDB" id="W6TZD5"/>
<evidence type="ECO:0000313" key="2">
    <source>
        <dbReference type="Proteomes" id="UP000019149"/>
    </source>
</evidence>
<proteinExistence type="predicted"/>